<dbReference type="SUPFAM" id="SSF49464">
    <property type="entry name" value="Carboxypeptidase regulatory domain-like"/>
    <property type="match status" value="1"/>
</dbReference>
<dbReference type="InterPro" id="IPR008969">
    <property type="entry name" value="CarboxyPept-like_regulatory"/>
</dbReference>
<accession>A0A1H6JU73</accession>
<dbReference type="Proteomes" id="UP000199634">
    <property type="component" value="Unassembled WGS sequence"/>
</dbReference>
<dbReference type="OrthoDB" id="7432683at2"/>
<sequence>MKDSYLLNIQNPCNEKWSTMQPHDRGKFCMQCSKEVIDFTKLNNTEIIQIIEQSKSRICGRMSVSQLNCPIEIPSKKNRSKLRKVLTAIFLIGSTGSAFATPLSSTNSLNISKNESNYKRIDIKKQIRTDSLKNTLKGQVLTESEEPIPGAYIFIKEFNLEFETDSNGYFKIILPKDLKENYVTVNITYLGFQNVETRIYKNDWLNKLNFYLKEREEFFIGEVMIHKIRWWQFWKKG</sequence>
<dbReference type="EMBL" id="FNXE01000006">
    <property type="protein sequence ID" value="SEH65871.1"/>
    <property type="molecule type" value="Genomic_DNA"/>
</dbReference>
<dbReference type="RefSeq" id="WP_143037729.1">
    <property type="nucleotide sequence ID" value="NZ_FNXE01000006.1"/>
</dbReference>
<evidence type="ECO:0000313" key="1">
    <source>
        <dbReference type="EMBL" id="SEH65871.1"/>
    </source>
</evidence>
<dbReference type="STRING" id="1159016.SAMN02927937_00732"/>
<dbReference type="AlphaFoldDB" id="A0A1H6JU73"/>
<organism evidence="1 2">
    <name type="scientific">Paenimyroides marinum</name>
    <dbReference type="NCBI Taxonomy" id="1159016"/>
    <lineage>
        <taxon>Bacteria</taxon>
        <taxon>Pseudomonadati</taxon>
        <taxon>Bacteroidota</taxon>
        <taxon>Flavobacteriia</taxon>
        <taxon>Flavobacteriales</taxon>
        <taxon>Flavobacteriaceae</taxon>
        <taxon>Paenimyroides</taxon>
    </lineage>
</organism>
<protein>
    <submittedName>
        <fullName evidence="1">CarboxypepD_reg-like domain-containing protein</fullName>
    </submittedName>
</protein>
<name>A0A1H6JU73_9FLAO</name>
<proteinExistence type="predicted"/>
<evidence type="ECO:0000313" key="2">
    <source>
        <dbReference type="Proteomes" id="UP000199634"/>
    </source>
</evidence>
<gene>
    <name evidence="1" type="ORF">SAMN02927937_00732</name>
</gene>
<reference evidence="1 2" key="1">
    <citation type="submission" date="2016-10" db="EMBL/GenBank/DDBJ databases">
        <authorList>
            <person name="de Groot N.N."/>
        </authorList>
    </citation>
    <scope>NUCLEOTIDE SEQUENCE [LARGE SCALE GENOMIC DNA]</scope>
    <source>
        <strain evidence="1 2">CGMCC 1.10825</strain>
    </source>
</reference>
<dbReference type="Pfam" id="PF13715">
    <property type="entry name" value="CarbopepD_reg_2"/>
    <property type="match status" value="1"/>
</dbReference>
<dbReference type="Gene3D" id="2.60.40.1120">
    <property type="entry name" value="Carboxypeptidase-like, regulatory domain"/>
    <property type="match status" value="1"/>
</dbReference>
<keyword evidence="2" id="KW-1185">Reference proteome</keyword>